<protein>
    <submittedName>
        <fullName evidence="1">Uncharacterized protein</fullName>
    </submittedName>
</protein>
<comment type="caution">
    <text evidence="1">The sequence shown here is derived from an EMBL/GenBank/DDBJ whole genome shotgun (WGS) entry which is preliminary data.</text>
</comment>
<dbReference type="EMBL" id="LUEZ02000015">
    <property type="protein sequence ID" value="RDB27489.1"/>
    <property type="molecule type" value="Genomic_DNA"/>
</dbReference>
<reference evidence="1" key="1">
    <citation type="submission" date="2018-04" db="EMBL/GenBank/DDBJ databases">
        <title>Whole genome sequencing of Hypsizygus marmoreus.</title>
        <authorList>
            <person name="Choi I.-G."/>
            <person name="Min B."/>
            <person name="Kim J.-G."/>
            <person name="Kim S."/>
            <person name="Oh Y.-L."/>
            <person name="Kong W.-S."/>
            <person name="Park H."/>
            <person name="Jeong J."/>
            <person name="Song E.-S."/>
        </authorList>
    </citation>
    <scope>NUCLEOTIDE SEQUENCE [LARGE SCALE GENOMIC DNA]</scope>
    <source>
        <strain evidence="1">51987-8</strain>
    </source>
</reference>
<dbReference type="Proteomes" id="UP000076154">
    <property type="component" value="Unassembled WGS sequence"/>
</dbReference>
<accession>A0A369JYR0</accession>
<dbReference type="AlphaFoldDB" id="A0A369JYR0"/>
<evidence type="ECO:0000313" key="1">
    <source>
        <dbReference type="EMBL" id="RDB27489.1"/>
    </source>
</evidence>
<sequence length="43" mass="5141">MSSDLKQEEEVSLPDNWNVCFINEIHLRQTTPSMFTSPKSQWW</sequence>
<dbReference type="InParanoid" id="A0A369JYR0"/>
<organism evidence="1 2">
    <name type="scientific">Hypsizygus marmoreus</name>
    <name type="common">White beech mushroom</name>
    <name type="synonym">Agaricus marmoreus</name>
    <dbReference type="NCBI Taxonomy" id="39966"/>
    <lineage>
        <taxon>Eukaryota</taxon>
        <taxon>Fungi</taxon>
        <taxon>Dikarya</taxon>
        <taxon>Basidiomycota</taxon>
        <taxon>Agaricomycotina</taxon>
        <taxon>Agaricomycetes</taxon>
        <taxon>Agaricomycetidae</taxon>
        <taxon>Agaricales</taxon>
        <taxon>Tricholomatineae</taxon>
        <taxon>Lyophyllaceae</taxon>
        <taxon>Hypsizygus</taxon>
    </lineage>
</organism>
<proteinExistence type="predicted"/>
<name>A0A369JYR0_HYPMA</name>
<keyword evidence="2" id="KW-1185">Reference proteome</keyword>
<gene>
    <name evidence="1" type="ORF">Hypma_003842</name>
</gene>
<evidence type="ECO:0000313" key="2">
    <source>
        <dbReference type="Proteomes" id="UP000076154"/>
    </source>
</evidence>